<comment type="caution">
    <text evidence="2">The sequence shown here is derived from an EMBL/GenBank/DDBJ whole genome shotgun (WGS) entry which is preliminary data.</text>
</comment>
<protein>
    <submittedName>
        <fullName evidence="2">Alkylhydroperoxidase AhpD family core domain protein</fullName>
    </submittedName>
</protein>
<gene>
    <name evidence="2" type="ORF">M23134_05012</name>
</gene>
<dbReference type="InterPro" id="IPR003779">
    <property type="entry name" value="CMD-like"/>
</dbReference>
<feature type="domain" description="Carboxymuconolactone decarboxylase-like" evidence="1">
    <location>
        <begin position="46"/>
        <end position="121"/>
    </location>
</feature>
<evidence type="ECO:0000313" key="2">
    <source>
        <dbReference type="EMBL" id="EAY31506.1"/>
    </source>
</evidence>
<dbReference type="GO" id="GO:0051920">
    <property type="term" value="F:peroxiredoxin activity"/>
    <property type="evidence" value="ECO:0007669"/>
    <property type="project" value="InterPro"/>
</dbReference>
<evidence type="ECO:0000259" key="1">
    <source>
        <dbReference type="Pfam" id="PF02627"/>
    </source>
</evidence>
<dbReference type="PANTHER" id="PTHR35446:SF3">
    <property type="entry name" value="CMD DOMAIN-CONTAINING PROTEIN"/>
    <property type="match status" value="1"/>
</dbReference>
<accession>A1ZCW7</accession>
<dbReference type="RefSeq" id="WP_002693156.1">
    <property type="nucleotide sequence ID" value="NZ_AAWS01000002.1"/>
</dbReference>
<dbReference type="InterPro" id="IPR029032">
    <property type="entry name" value="AhpD-like"/>
</dbReference>
<dbReference type="SUPFAM" id="SSF69118">
    <property type="entry name" value="AhpD-like"/>
    <property type="match status" value="1"/>
</dbReference>
<dbReference type="OrthoDB" id="9808310at2"/>
<evidence type="ECO:0000313" key="3">
    <source>
        <dbReference type="Proteomes" id="UP000004095"/>
    </source>
</evidence>
<proteinExistence type="predicted"/>
<dbReference type="NCBIfam" id="TIGR00778">
    <property type="entry name" value="ahpD_dom"/>
    <property type="match status" value="1"/>
</dbReference>
<dbReference type="PANTHER" id="PTHR35446">
    <property type="entry name" value="SI:CH211-175M2.5"/>
    <property type="match status" value="1"/>
</dbReference>
<keyword evidence="3" id="KW-1185">Reference proteome</keyword>
<sequence length="183" mass="19538">MKNLEILTREQAAPETQGIFDALKKKVGKVPHLYATIAHSHKGLNALLTLGDNLNGGEFSAKEGEAIALAVGESNACTYCLSAHTAIGKMVGFTEEETVQLRTGAIEDTKLSALTKLAKAITEKNGLPDQALIEEFFAAGYNKAALVELVGHVTKNIFTNYINHIAETTVDFPEVTPLVASNA</sequence>
<name>A1ZCW7_MICM2</name>
<organism evidence="2 3">
    <name type="scientific">Microscilla marina ATCC 23134</name>
    <dbReference type="NCBI Taxonomy" id="313606"/>
    <lineage>
        <taxon>Bacteria</taxon>
        <taxon>Pseudomonadati</taxon>
        <taxon>Bacteroidota</taxon>
        <taxon>Cytophagia</taxon>
        <taxon>Cytophagales</taxon>
        <taxon>Microscillaceae</taxon>
        <taxon>Microscilla</taxon>
    </lineage>
</organism>
<dbReference type="eggNOG" id="COG2128">
    <property type="taxonomic scope" value="Bacteria"/>
</dbReference>
<reference evidence="2 3" key="1">
    <citation type="submission" date="2007-01" db="EMBL/GenBank/DDBJ databases">
        <authorList>
            <person name="Haygood M."/>
            <person name="Podell S."/>
            <person name="Anderson C."/>
            <person name="Hopkinson B."/>
            <person name="Roe K."/>
            <person name="Barbeau K."/>
            <person name="Gaasterland T."/>
            <person name="Ferriera S."/>
            <person name="Johnson J."/>
            <person name="Kravitz S."/>
            <person name="Beeson K."/>
            <person name="Sutton G."/>
            <person name="Rogers Y.-H."/>
            <person name="Friedman R."/>
            <person name="Frazier M."/>
            <person name="Venter J.C."/>
        </authorList>
    </citation>
    <scope>NUCLEOTIDE SEQUENCE [LARGE SCALE GENOMIC DNA]</scope>
    <source>
        <strain evidence="2 3">ATCC 23134</strain>
    </source>
</reference>
<keyword evidence="2" id="KW-0560">Oxidoreductase</keyword>
<dbReference type="AlphaFoldDB" id="A1ZCW7"/>
<dbReference type="EMBL" id="AAWS01000002">
    <property type="protein sequence ID" value="EAY31506.1"/>
    <property type="molecule type" value="Genomic_DNA"/>
</dbReference>
<dbReference type="Pfam" id="PF02627">
    <property type="entry name" value="CMD"/>
    <property type="match status" value="1"/>
</dbReference>
<dbReference type="InterPro" id="IPR004675">
    <property type="entry name" value="AhpD_core"/>
</dbReference>
<keyword evidence="2" id="KW-0575">Peroxidase</keyword>
<dbReference type="Gene3D" id="1.20.1290.10">
    <property type="entry name" value="AhpD-like"/>
    <property type="match status" value="1"/>
</dbReference>
<dbReference type="Proteomes" id="UP000004095">
    <property type="component" value="Unassembled WGS sequence"/>
</dbReference>